<evidence type="ECO:0000256" key="2">
    <source>
        <dbReference type="ARBA" id="ARBA00022741"/>
    </source>
</evidence>
<dbReference type="SUPFAM" id="SSF52540">
    <property type="entry name" value="P-loop containing nucleoside triphosphate hydrolases"/>
    <property type="match status" value="1"/>
</dbReference>
<keyword evidence="1" id="KW-0813">Transport</keyword>
<dbReference type="PROSITE" id="PS00211">
    <property type="entry name" value="ABC_TRANSPORTER_1"/>
    <property type="match status" value="1"/>
</dbReference>
<dbReference type="SMART" id="SM00382">
    <property type="entry name" value="AAA"/>
    <property type="match status" value="1"/>
</dbReference>
<organism evidence="5">
    <name type="scientific">marine metagenome</name>
    <dbReference type="NCBI Taxonomy" id="408172"/>
    <lineage>
        <taxon>unclassified sequences</taxon>
        <taxon>metagenomes</taxon>
        <taxon>ecological metagenomes</taxon>
    </lineage>
</organism>
<dbReference type="Gene3D" id="3.40.50.300">
    <property type="entry name" value="P-loop containing nucleotide triphosphate hydrolases"/>
    <property type="match status" value="1"/>
</dbReference>
<keyword evidence="2" id="KW-0547">Nucleotide-binding</keyword>
<evidence type="ECO:0000256" key="3">
    <source>
        <dbReference type="ARBA" id="ARBA00022840"/>
    </source>
</evidence>
<dbReference type="AlphaFoldDB" id="A0A381QW08"/>
<evidence type="ECO:0000256" key="1">
    <source>
        <dbReference type="ARBA" id="ARBA00022448"/>
    </source>
</evidence>
<dbReference type="InterPro" id="IPR017871">
    <property type="entry name" value="ABC_transporter-like_CS"/>
</dbReference>
<dbReference type="PROSITE" id="PS50893">
    <property type="entry name" value="ABC_TRANSPORTER_2"/>
    <property type="match status" value="1"/>
</dbReference>
<dbReference type="InterPro" id="IPR003439">
    <property type="entry name" value="ABC_transporter-like_ATP-bd"/>
</dbReference>
<accession>A0A381QW08</accession>
<dbReference type="GO" id="GO:0005524">
    <property type="term" value="F:ATP binding"/>
    <property type="evidence" value="ECO:0007669"/>
    <property type="project" value="UniProtKB-KW"/>
</dbReference>
<reference evidence="5" key="1">
    <citation type="submission" date="2018-05" db="EMBL/GenBank/DDBJ databases">
        <authorList>
            <person name="Lanie J.A."/>
            <person name="Ng W.-L."/>
            <person name="Kazmierczak K.M."/>
            <person name="Andrzejewski T.M."/>
            <person name="Davidsen T.M."/>
            <person name="Wayne K.J."/>
            <person name="Tettelin H."/>
            <person name="Glass J.I."/>
            <person name="Rusch D."/>
            <person name="Podicherti R."/>
            <person name="Tsui H.-C.T."/>
            <person name="Winkler M.E."/>
        </authorList>
    </citation>
    <scope>NUCLEOTIDE SEQUENCE</scope>
</reference>
<evidence type="ECO:0000259" key="4">
    <source>
        <dbReference type="PROSITE" id="PS50893"/>
    </source>
</evidence>
<gene>
    <name evidence="5" type="ORF">METZ01_LOCUS36439</name>
</gene>
<dbReference type="InterPro" id="IPR027417">
    <property type="entry name" value="P-loop_NTPase"/>
</dbReference>
<sequence length="309" mass="34656">MKALSIQNLSKQYKSGVQALKAINFEVNQGDFFALLGPNGAGKTTAIGILTSLVNKTSGVVKVFGHDIDIELSLAKSCLGVVPQEVNLNLFDKCINTLINQAGFYGISRNEAEKRAQYYLKKMDLWDKRNSNARDLSGGMKRRLMVARSLVNQPKLLLLDEPTAGVDIETRRMMWRFLRELNQQGTTIILTTHYLEEAEQLCDRIAIIDEGEIIENDSMLNVLKKLKKEVFILNVSQPLNEAPIIEGYTTSLKSPHEIEVSILQSQGINEVFTQLDTLGIRVISMRNKTGRLEELFIDLTNNPSKETAQ</sequence>
<keyword evidence="3" id="KW-0067">ATP-binding</keyword>
<name>A0A381QW08_9ZZZZ</name>
<dbReference type="GO" id="GO:0016887">
    <property type="term" value="F:ATP hydrolysis activity"/>
    <property type="evidence" value="ECO:0007669"/>
    <property type="project" value="InterPro"/>
</dbReference>
<dbReference type="PANTHER" id="PTHR42711:SF15">
    <property type="entry name" value="ABC-TYPE MULTIDRUG TRANSPORT SYSTEM, ATPASE COMPONENT"/>
    <property type="match status" value="1"/>
</dbReference>
<feature type="domain" description="ABC transporter" evidence="4">
    <location>
        <begin position="4"/>
        <end position="235"/>
    </location>
</feature>
<dbReference type="PANTHER" id="PTHR42711">
    <property type="entry name" value="ABC TRANSPORTER ATP-BINDING PROTEIN"/>
    <property type="match status" value="1"/>
</dbReference>
<proteinExistence type="predicted"/>
<protein>
    <recommendedName>
        <fullName evidence="4">ABC transporter domain-containing protein</fullName>
    </recommendedName>
</protein>
<dbReference type="InterPro" id="IPR003593">
    <property type="entry name" value="AAA+_ATPase"/>
</dbReference>
<dbReference type="InterPro" id="IPR050763">
    <property type="entry name" value="ABC_transporter_ATP-binding"/>
</dbReference>
<dbReference type="EMBL" id="UINC01001558">
    <property type="protein sequence ID" value="SUZ83585.1"/>
    <property type="molecule type" value="Genomic_DNA"/>
</dbReference>
<evidence type="ECO:0000313" key="5">
    <source>
        <dbReference type="EMBL" id="SUZ83585.1"/>
    </source>
</evidence>
<dbReference type="Pfam" id="PF00005">
    <property type="entry name" value="ABC_tran"/>
    <property type="match status" value="1"/>
</dbReference>